<evidence type="ECO:0000313" key="2">
    <source>
        <dbReference type="EMBL" id="MFC6671752.1"/>
    </source>
</evidence>
<protein>
    <submittedName>
        <fullName evidence="2">HlyU family transcriptional regulator</fullName>
    </submittedName>
</protein>
<keyword evidence="3" id="KW-1185">Reference proteome</keyword>
<proteinExistence type="predicted"/>
<feature type="region of interest" description="Disordered" evidence="1">
    <location>
        <begin position="1"/>
        <end position="28"/>
    </location>
</feature>
<evidence type="ECO:0000313" key="3">
    <source>
        <dbReference type="Proteomes" id="UP001596422"/>
    </source>
</evidence>
<organism evidence="2 3">
    <name type="scientific">Marinobacterium aestuariivivens</name>
    <dbReference type="NCBI Taxonomy" id="1698799"/>
    <lineage>
        <taxon>Bacteria</taxon>
        <taxon>Pseudomonadati</taxon>
        <taxon>Pseudomonadota</taxon>
        <taxon>Gammaproteobacteria</taxon>
        <taxon>Oceanospirillales</taxon>
        <taxon>Oceanospirillaceae</taxon>
        <taxon>Marinobacterium</taxon>
    </lineage>
</organism>
<dbReference type="RefSeq" id="WP_379910244.1">
    <property type="nucleotide sequence ID" value="NZ_JBHSWE010000001.1"/>
</dbReference>
<dbReference type="Pfam" id="PF10115">
    <property type="entry name" value="HlyU"/>
    <property type="match status" value="1"/>
</dbReference>
<gene>
    <name evidence="2" type="ORF">ACFQDL_18035</name>
</gene>
<evidence type="ECO:0000256" key="1">
    <source>
        <dbReference type="SAM" id="MobiDB-lite"/>
    </source>
</evidence>
<comment type="caution">
    <text evidence="2">The sequence shown here is derived from an EMBL/GenBank/DDBJ whole genome shotgun (WGS) entry which is preliminary data.</text>
</comment>
<dbReference type="InterPro" id="IPR018772">
    <property type="entry name" value="Transcription_activator_HlyU"/>
</dbReference>
<dbReference type="Proteomes" id="UP001596422">
    <property type="component" value="Unassembled WGS sequence"/>
</dbReference>
<sequence>MSEGENDGPGIHAEKASGWRGRGPGGRRSGEAIDYKGYQIFLKARPVDGLYGVGGLIRREIDGEVREHLFIRADQLPSREQCDEVTLQKARQTIDQLGDEIFGSR</sequence>
<accession>A0ABW2A2P1</accession>
<name>A0ABW2A2P1_9GAMM</name>
<reference evidence="3" key="1">
    <citation type="journal article" date="2019" name="Int. J. Syst. Evol. Microbiol.">
        <title>The Global Catalogue of Microorganisms (GCM) 10K type strain sequencing project: providing services to taxonomists for standard genome sequencing and annotation.</title>
        <authorList>
            <consortium name="The Broad Institute Genomics Platform"/>
            <consortium name="The Broad Institute Genome Sequencing Center for Infectious Disease"/>
            <person name="Wu L."/>
            <person name="Ma J."/>
        </authorList>
    </citation>
    <scope>NUCLEOTIDE SEQUENCE [LARGE SCALE GENOMIC DNA]</scope>
    <source>
        <strain evidence="3">NBRC 111756</strain>
    </source>
</reference>
<dbReference type="EMBL" id="JBHSWE010000001">
    <property type="protein sequence ID" value="MFC6671752.1"/>
    <property type="molecule type" value="Genomic_DNA"/>
</dbReference>